<evidence type="ECO:0000256" key="1">
    <source>
        <dbReference type="SAM" id="MobiDB-lite"/>
    </source>
</evidence>
<feature type="region of interest" description="Disordered" evidence="1">
    <location>
        <begin position="28"/>
        <end position="57"/>
    </location>
</feature>
<accession>A0ABP6MJU5</accession>
<comment type="caution">
    <text evidence="2">The sequence shown here is derived from an EMBL/GenBank/DDBJ whole genome shotgun (WGS) entry which is preliminary data.</text>
</comment>
<proteinExistence type="predicted"/>
<dbReference type="EMBL" id="BAAAUG010000069">
    <property type="protein sequence ID" value="GAA3114096.1"/>
    <property type="molecule type" value="Genomic_DNA"/>
</dbReference>
<reference evidence="3" key="1">
    <citation type="journal article" date="2019" name="Int. J. Syst. Evol. Microbiol.">
        <title>The Global Catalogue of Microorganisms (GCM) 10K type strain sequencing project: providing services to taxonomists for standard genome sequencing and annotation.</title>
        <authorList>
            <consortium name="The Broad Institute Genomics Platform"/>
            <consortium name="The Broad Institute Genome Sequencing Center for Infectious Disease"/>
            <person name="Wu L."/>
            <person name="Ma J."/>
        </authorList>
    </citation>
    <scope>NUCLEOTIDE SEQUENCE [LARGE SCALE GENOMIC DNA]</scope>
    <source>
        <strain evidence="3">JCM 9092</strain>
    </source>
</reference>
<evidence type="ECO:0000313" key="3">
    <source>
        <dbReference type="Proteomes" id="UP001501637"/>
    </source>
</evidence>
<dbReference type="Proteomes" id="UP001501637">
    <property type="component" value="Unassembled WGS sequence"/>
</dbReference>
<gene>
    <name evidence="2" type="ORF">GCM10010449_40370</name>
</gene>
<evidence type="ECO:0000313" key="2">
    <source>
        <dbReference type="EMBL" id="GAA3114096.1"/>
    </source>
</evidence>
<name>A0ABP6MJU5_9ACTN</name>
<keyword evidence="3" id="KW-1185">Reference proteome</keyword>
<protein>
    <submittedName>
        <fullName evidence="2">Uncharacterized protein</fullName>
    </submittedName>
</protein>
<sequence length="57" mass="6225">MTTGPQGQWEVITPQWQTRNWKQDRFRSARSGAQEYAGRSGDLSHAGAQVGPGLAVP</sequence>
<organism evidence="2 3">
    <name type="scientific">Streptomyces rectiviolaceus</name>
    <dbReference type="NCBI Taxonomy" id="332591"/>
    <lineage>
        <taxon>Bacteria</taxon>
        <taxon>Bacillati</taxon>
        <taxon>Actinomycetota</taxon>
        <taxon>Actinomycetes</taxon>
        <taxon>Kitasatosporales</taxon>
        <taxon>Streptomycetaceae</taxon>
        <taxon>Streptomyces</taxon>
    </lineage>
</organism>